<feature type="domain" description="Peptidase S33 tripeptidyl aminopeptidase-like C-terminal" evidence="2">
    <location>
        <begin position="226"/>
        <end position="284"/>
    </location>
</feature>
<reference evidence="4" key="1">
    <citation type="submission" date="2017-02" db="EMBL/GenBank/DDBJ databases">
        <authorList>
            <person name="Tafer H."/>
            <person name="Lopandic K."/>
        </authorList>
    </citation>
    <scope>NUCLEOTIDE SEQUENCE [LARGE SCALE GENOMIC DNA]</scope>
    <source>
        <strain evidence="4">CBS 366.77</strain>
    </source>
</reference>
<dbReference type="InterPro" id="IPR000073">
    <property type="entry name" value="AB_hydrolase_1"/>
</dbReference>
<dbReference type="Gene3D" id="3.40.50.1820">
    <property type="entry name" value="alpha/beta hydrolase"/>
    <property type="match status" value="1"/>
</dbReference>
<dbReference type="Pfam" id="PF08386">
    <property type="entry name" value="Abhydrolase_4"/>
    <property type="match status" value="1"/>
</dbReference>
<dbReference type="OrthoDB" id="408373at2759"/>
<dbReference type="EMBL" id="MVGC01000125">
    <property type="protein sequence ID" value="RJE23339.1"/>
    <property type="molecule type" value="Genomic_DNA"/>
</dbReference>
<dbReference type="PRINTS" id="PR00111">
    <property type="entry name" value="ABHYDROLASE"/>
</dbReference>
<dbReference type="Pfam" id="PF00561">
    <property type="entry name" value="Abhydrolase_1"/>
    <property type="match status" value="1"/>
</dbReference>
<dbReference type="AlphaFoldDB" id="A0A3A2ZJD7"/>
<dbReference type="PANTHER" id="PTHR43798:SF33">
    <property type="entry name" value="HYDROLASE, PUTATIVE (AFU_ORTHOLOGUE AFUA_2G14860)-RELATED"/>
    <property type="match status" value="1"/>
</dbReference>
<protein>
    <submittedName>
        <fullName evidence="3">TAP-like protein</fullName>
    </submittedName>
</protein>
<dbReference type="GO" id="GO:0016020">
    <property type="term" value="C:membrane"/>
    <property type="evidence" value="ECO:0007669"/>
    <property type="project" value="TreeGrafter"/>
</dbReference>
<feature type="domain" description="AB hydrolase-1" evidence="1">
    <location>
        <begin position="63"/>
        <end position="166"/>
    </location>
</feature>
<evidence type="ECO:0000313" key="4">
    <source>
        <dbReference type="Proteomes" id="UP000266188"/>
    </source>
</evidence>
<comment type="caution">
    <text evidence="3">The sequence shown here is derived from an EMBL/GenBank/DDBJ whole genome shotgun (WGS) entry which is preliminary data.</text>
</comment>
<dbReference type="STRING" id="2070753.A0A3A2ZJD7"/>
<dbReference type="InterPro" id="IPR029058">
    <property type="entry name" value="AB_hydrolase_fold"/>
</dbReference>
<keyword evidence="4" id="KW-1185">Reference proteome</keyword>
<organism evidence="3 4">
    <name type="scientific">Aspergillus sclerotialis</name>
    <dbReference type="NCBI Taxonomy" id="2070753"/>
    <lineage>
        <taxon>Eukaryota</taxon>
        <taxon>Fungi</taxon>
        <taxon>Dikarya</taxon>
        <taxon>Ascomycota</taxon>
        <taxon>Pezizomycotina</taxon>
        <taxon>Eurotiomycetes</taxon>
        <taxon>Eurotiomycetidae</taxon>
        <taxon>Eurotiales</taxon>
        <taxon>Aspergillaceae</taxon>
        <taxon>Aspergillus</taxon>
        <taxon>Aspergillus subgen. Polypaecilum</taxon>
    </lineage>
</organism>
<name>A0A3A2ZJD7_9EURO</name>
<dbReference type="InterPro" id="IPR050266">
    <property type="entry name" value="AB_hydrolase_sf"/>
</dbReference>
<evidence type="ECO:0000259" key="1">
    <source>
        <dbReference type="Pfam" id="PF00561"/>
    </source>
</evidence>
<dbReference type="InterPro" id="IPR013595">
    <property type="entry name" value="Pept_S33_TAP-like_C"/>
</dbReference>
<dbReference type="PANTHER" id="PTHR43798">
    <property type="entry name" value="MONOACYLGLYCEROL LIPASE"/>
    <property type="match status" value="1"/>
</dbReference>
<gene>
    <name evidence="3" type="ORF">PHISCL_04325</name>
</gene>
<dbReference type="SUPFAM" id="SSF53474">
    <property type="entry name" value="alpha/beta-Hydrolases"/>
    <property type="match status" value="1"/>
</dbReference>
<accession>A0A3A2ZJD7</accession>
<sequence>MAEIKFNPNIHLKSTYYQVPGYESDIHALVSPIPPIPQRTVPKPTTTFSHEQFLQHEAYHSRPPVILVHGMVVASTYMHDLGRHLAPWFRVFIPDLPGFGLSATALPKRAKVSIPQLAKGLLDFMNTAGIQKAHFISNSMGCQVLAEFTTHWPDRVDRLVLQGPTIDKSRRSAARTLIAQLANGRNEPFSMNFIMAKDYWRAGLRRAFTLFRETLEYRVQDVLSALDHHMLLLSCEFDPVTPVVWVAELADLIPNAVHYVLTNAAHTANYSATEKMSRVVLRFLLVRDDERIRRAGRELVEEVLRINRSREEAESLRGKLLWMQAALGLVAGISAWKGIISRLEFLGLASIQLVVVYKHYLIRPLVSLNRSKHLDSVYISLEGIADFDSASSMLRAVGRHLHFRDFPKLGISTSLTRAMPLVNFLPHPLRNTVYSTVGAAESQKDLSTFDAETVATATVNHFPAYRKYPAIAIGSTNGALTHLYTAMGIPWLPQTFLVPVTRPKRAAIRHGVLDMSAEMEWGRSAARSLLDRNPGLELYHMADPNQDQLMVARMAYFRVKFVTLPAAYTKFLVEALDSGGTILVARCGLKWPGTVVGERHYFQAGAVGGITAGEYIDGSNAVRGTVESQKSALGGIHEKVLGQEQRTNWNAPAPNCDIPEAEWGYSDGLTDDIIEFAKQHGFQIKYIDYDHPETASPVVADLYTQWREQLRTPTSSLLVENFIVMEPWLAIRYNLIPFWTVFPVKPSLEKLQEYLRLHRERGKPFQDGFLFLFCSGVDSIGLAGVDEWRGVLDCHFAARDKGLEGRVGEGRTRVRVLGIDERKFPKDFGFPALYQSHLVGAVGEEGQHVMPPDLGSDVFEEFMVRNAGRYGVYYRG</sequence>
<evidence type="ECO:0000259" key="2">
    <source>
        <dbReference type="Pfam" id="PF08386"/>
    </source>
</evidence>
<dbReference type="Proteomes" id="UP000266188">
    <property type="component" value="Unassembled WGS sequence"/>
</dbReference>
<proteinExistence type="predicted"/>
<evidence type="ECO:0000313" key="3">
    <source>
        <dbReference type="EMBL" id="RJE23339.1"/>
    </source>
</evidence>